<evidence type="ECO:0000313" key="2">
    <source>
        <dbReference type="EMBL" id="EPY51881.1"/>
    </source>
</evidence>
<keyword evidence="3" id="KW-1185">Reference proteome</keyword>
<accession>S9XDP7</accession>
<dbReference type="Pfam" id="PF07491">
    <property type="entry name" value="PPI_Ypi1"/>
    <property type="match status" value="1"/>
</dbReference>
<dbReference type="RefSeq" id="XP_013023266.1">
    <property type="nucleotide sequence ID" value="XM_013167812.1"/>
</dbReference>
<protein>
    <submittedName>
        <fullName evidence="2">Protein phosphatase inhibitor</fullName>
    </submittedName>
</protein>
<dbReference type="EMBL" id="KE546990">
    <property type="protein sequence ID" value="EPY51881.1"/>
    <property type="molecule type" value="Genomic_DNA"/>
</dbReference>
<dbReference type="Proteomes" id="UP000015464">
    <property type="component" value="Unassembled WGS sequence"/>
</dbReference>
<dbReference type="GeneID" id="25034635"/>
<feature type="region of interest" description="Disordered" evidence="1">
    <location>
        <begin position="1"/>
        <end position="23"/>
    </location>
</feature>
<keyword evidence="2" id="KW-0650">Protein phosphatase inhibitor</keyword>
<feature type="compositionally biased region" description="Polar residues" evidence="1">
    <location>
        <begin position="1"/>
        <end position="19"/>
    </location>
</feature>
<gene>
    <name evidence="2" type="ORF">SPOG_00303</name>
</gene>
<organism evidence="2 3">
    <name type="scientific">Schizosaccharomyces cryophilus (strain OY26 / ATCC MYA-4695 / CBS 11777 / NBRC 106824 / NRRL Y48691)</name>
    <name type="common">Fission yeast</name>
    <dbReference type="NCBI Taxonomy" id="653667"/>
    <lineage>
        <taxon>Eukaryota</taxon>
        <taxon>Fungi</taxon>
        <taxon>Dikarya</taxon>
        <taxon>Ascomycota</taxon>
        <taxon>Taphrinomycotina</taxon>
        <taxon>Schizosaccharomycetes</taxon>
        <taxon>Schizosaccharomycetales</taxon>
        <taxon>Schizosaccharomycetaceae</taxon>
        <taxon>Schizosaccharomyces</taxon>
    </lineage>
</organism>
<name>S9XDP7_SCHCR</name>
<proteinExistence type="predicted"/>
<sequence>MELPSNTDYSGSRTITTNELPYPVPEEGQFEEHVLRLEPESQGRRVRWANNTVDNENLNKKKSKGMLKDVQVLIIGNGIIKDDLKSFSMHIRYVAFTIRLENLMKVHRNPTATRILQAVAAMLMNVREELGCKEYRVQKNHKFS</sequence>
<dbReference type="AlphaFoldDB" id="S9XDP7"/>
<evidence type="ECO:0000256" key="1">
    <source>
        <dbReference type="SAM" id="MobiDB-lite"/>
    </source>
</evidence>
<dbReference type="InterPro" id="IPR011107">
    <property type="entry name" value="PPI_Ypi1"/>
</dbReference>
<reference evidence="2 3" key="1">
    <citation type="journal article" date="2011" name="Science">
        <title>Comparative functional genomics of the fission yeasts.</title>
        <authorList>
            <person name="Rhind N."/>
            <person name="Chen Z."/>
            <person name="Yassour M."/>
            <person name="Thompson D.A."/>
            <person name="Haas B.J."/>
            <person name="Habib N."/>
            <person name="Wapinski I."/>
            <person name="Roy S."/>
            <person name="Lin M.F."/>
            <person name="Heiman D.I."/>
            <person name="Young S.K."/>
            <person name="Furuya K."/>
            <person name="Guo Y."/>
            <person name="Pidoux A."/>
            <person name="Chen H.M."/>
            <person name="Robbertse B."/>
            <person name="Goldberg J.M."/>
            <person name="Aoki K."/>
            <person name="Bayne E.H."/>
            <person name="Berlin A.M."/>
            <person name="Desjardins C.A."/>
            <person name="Dobbs E."/>
            <person name="Dukaj L."/>
            <person name="Fan L."/>
            <person name="FitzGerald M.G."/>
            <person name="French C."/>
            <person name="Gujja S."/>
            <person name="Hansen K."/>
            <person name="Keifenheim D."/>
            <person name="Levin J.Z."/>
            <person name="Mosher R.A."/>
            <person name="Mueller C.A."/>
            <person name="Pfiffner J."/>
            <person name="Priest M."/>
            <person name="Russ C."/>
            <person name="Smialowska A."/>
            <person name="Swoboda P."/>
            <person name="Sykes S.M."/>
            <person name="Vaughn M."/>
            <person name="Vengrova S."/>
            <person name="Yoder R."/>
            <person name="Zeng Q."/>
            <person name="Allshire R."/>
            <person name="Baulcombe D."/>
            <person name="Birren B.W."/>
            <person name="Brown W."/>
            <person name="Ekwall K."/>
            <person name="Kellis M."/>
            <person name="Leatherwood J."/>
            <person name="Levin H."/>
            <person name="Margalit H."/>
            <person name="Martienssen R."/>
            <person name="Nieduszynski C.A."/>
            <person name="Spatafora J.W."/>
            <person name="Friedman N."/>
            <person name="Dalgaard J.Z."/>
            <person name="Baumann P."/>
            <person name="Niki H."/>
            <person name="Regev A."/>
            <person name="Nusbaum C."/>
        </authorList>
    </citation>
    <scope>NUCLEOTIDE SEQUENCE [LARGE SCALE GENOMIC DNA]</scope>
    <source>
        <strain evidence="3">OY26 / ATCC MYA-4695 / CBS 11777 / NBRC 106824 / NRRL Y48691</strain>
    </source>
</reference>
<evidence type="ECO:0000313" key="3">
    <source>
        <dbReference type="Proteomes" id="UP000015464"/>
    </source>
</evidence>
<dbReference type="GO" id="GO:0004865">
    <property type="term" value="F:protein serine/threonine phosphatase inhibitor activity"/>
    <property type="evidence" value="ECO:0007669"/>
    <property type="project" value="InterPro"/>
</dbReference>
<dbReference type="HOGENOM" id="CLU_1797582_0_0_1"/>
<dbReference type="OrthoDB" id="307488at2759"/>